<sequence>MAEVIIRDGGKLAPHPLRAAVLSEVHARPFTPIETPRRVLHFAFETAAEAARADRAVLTELCRQRGLDSPKDGSKHHRLRLGGAVLRWEQHSEFTTYTWELPSETLVPFLPSGSALATPMTVLPQPGPLIVALDLHLLPDAETSATTGQLFDRASLAVAENAEGDALFATDFQADPNGFIRILVLDRGLGAERAGALVQRIIETETYRTLALLGLPEAQRLAPSISRIEQRLAEVTEEMRRSQQFVDNHRLLDELTALAAELEAGAAASLFRFGASRAYEEIVHLRLQTIGERKVEGFPTWSSFLARRMAPAMRTCITTAERQANLSQKLARAANLLRTRVDVELEQQNRDLLRSMNERTRLQLRLQTTVEGLSVAAISYYVVALFGHILEGVHSEGVPVNVSAATALFVPVAVLAIWWVVRRIRRTHIGGVE</sequence>
<protein>
    <submittedName>
        <fullName evidence="2">DUF3422 domain-containing protein</fullName>
    </submittedName>
</protein>
<reference evidence="2 3" key="1">
    <citation type="submission" date="2018-07" db="EMBL/GenBank/DDBJ databases">
        <authorList>
            <person name="Quirk P.G."/>
            <person name="Krulwich T.A."/>
        </authorList>
    </citation>
    <scope>NUCLEOTIDE SEQUENCE [LARGE SCALE GENOMIC DNA]</scope>
    <source>
        <strain evidence="2 3">CC-BB4</strain>
    </source>
</reference>
<gene>
    <name evidence="2" type="ORF">DW352_12895</name>
</gene>
<keyword evidence="1" id="KW-1133">Transmembrane helix</keyword>
<proteinExistence type="predicted"/>
<accession>A0A345ZWN3</accession>
<name>A0A345ZWN3_9HYPH</name>
<dbReference type="Pfam" id="PF11902">
    <property type="entry name" value="DUF3422"/>
    <property type="match status" value="1"/>
</dbReference>
<evidence type="ECO:0000256" key="1">
    <source>
        <dbReference type="SAM" id="Phobius"/>
    </source>
</evidence>
<keyword evidence="3" id="KW-1185">Reference proteome</keyword>
<dbReference type="AlphaFoldDB" id="A0A345ZWN3"/>
<evidence type="ECO:0000313" key="2">
    <source>
        <dbReference type="EMBL" id="AXK81330.1"/>
    </source>
</evidence>
<organism evidence="2 3">
    <name type="scientific">Pseudolabrys taiwanensis</name>
    <dbReference type="NCBI Taxonomy" id="331696"/>
    <lineage>
        <taxon>Bacteria</taxon>
        <taxon>Pseudomonadati</taxon>
        <taxon>Pseudomonadota</taxon>
        <taxon>Alphaproteobacteria</taxon>
        <taxon>Hyphomicrobiales</taxon>
        <taxon>Xanthobacteraceae</taxon>
        <taxon>Pseudolabrys</taxon>
    </lineage>
</organism>
<evidence type="ECO:0000313" key="3">
    <source>
        <dbReference type="Proteomes" id="UP000254889"/>
    </source>
</evidence>
<keyword evidence="1" id="KW-0812">Transmembrane</keyword>
<dbReference type="Proteomes" id="UP000254889">
    <property type="component" value="Chromosome"/>
</dbReference>
<dbReference type="KEGG" id="ptaw:DW352_12895"/>
<feature type="transmembrane region" description="Helical" evidence="1">
    <location>
        <begin position="369"/>
        <end position="390"/>
    </location>
</feature>
<dbReference type="InterPro" id="IPR021830">
    <property type="entry name" value="DUF3422"/>
</dbReference>
<keyword evidence="1" id="KW-0472">Membrane</keyword>
<dbReference type="EMBL" id="CP031417">
    <property type="protein sequence ID" value="AXK81330.1"/>
    <property type="molecule type" value="Genomic_DNA"/>
</dbReference>
<dbReference type="OrthoDB" id="9767470at2"/>
<dbReference type="RefSeq" id="WP_115691709.1">
    <property type="nucleotide sequence ID" value="NZ_CP031417.1"/>
</dbReference>
<feature type="transmembrane region" description="Helical" evidence="1">
    <location>
        <begin position="402"/>
        <end position="421"/>
    </location>
</feature>